<reference evidence="5 6" key="1">
    <citation type="submission" date="2019-03" db="EMBL/GenBank/DDBJ databases">
        <title>Draft genome sequences of novel Actinobacteria.</title>
        <authorList>
            <person name="Sahin N."/>
            <person name="Ay H."/>
            <person name="Saygin H."/>
        </authorList>
    </citation>
    <scope>NUCLEOTIDE SEQUENCE [LARGE SCALE GENOMIC DNA]</scope>
    <source>
        <strain evidence="5 6">CH32</strain>
    </source>
</reference>
<dbReference type="Pfam" id="PF07687">
    <property type="entry name" value="M20_dimer"/>
    <property type="match status" value="1"/>
</dbReference>
<comment type="caution">
    <text evidence="5">The sequence shown here is derived from an EMBL/GenBank/DDBJ whole genome shotgun (WGS) entry which is preliminary data.</text>
</comment>
<evidence type="ECO:0000256" key="2">
    <source>
        <dbReference type="ARBA" id="ARBA00022801"/>
    </source>
</evidence>
<dbReference type="InterPro" id="IPR002933">
    <property type="entry name" value="Peptidase_M20"/>
</dbReference>
<keyword evidence="3" id="KW-0862">Zinc</keyword>
<comment type="cofactor">
    <cofactor evidence="3">
        <name>Zn(2+)</name>
        <dbReference type="ChEBI" id="CHEBI:29105"/>
    </cofactor>
    <text evidence="3">Binds 2 Zn(2+) ions per subunit.</text>
</comment>
<dbReference type="EMBL" id="SMKQ01000003">
    <property type="protein sequence ID" value="TDD56492.1"/>
    <property type="molecule type" value="Genomic_DNA"/>
</dbReference>
<keyword evidence="2 5" id="KW-0378">Hydrolase</keyword>
<dbReference type="Gene3D" id="3.40.630.10">
    <property type="entry name" value="Zn peptidases"/>
    <property type="match status" value="1"/>
</dbReference>
<organism evidence="5 6">
    <name type="scientific">Nonomuraea terrae</name>
    <dbReference type="NCBI Taxonomy" id="2530383"/>
    <lineage>
        <taxon>Bacteria</taxon>
        <taxon>Bacillati</taxon>
        <taxon>Actinomycetota</taxon>
        <taxon>Actinomycetes</taxon>
        <taxon>Streptosporangiales</taxon>
        <taxon>Streptosporangiaceae</taxon>
        <taxon>Nonomuraea</taxon>
    </lineage>
</organism>
<feature type="binding site" evidence="3">
    <location>
        <position position="226"/>
    </location>
    <ligand>
        <name>Zn(2+)</name>
        <dbReference type="ChEBI" id="CHEBI:29105"/>
        <label>1</label>
    </ligand>
</feature>
<dbReference type="OrthoDB" id="9808195at2"/>
<dbReference type="Proteomes" id="UP000295302">
    <property type="component" value="Unassembled WGS sequence"/>
</dbReference>
<dbReference type="PANTHER" id="PTHR32494">
    <property type="entry name" value="ALLANTOATE DEIMINASE-RELATED"/>
    <property type="match status" value="1"/>
</dbReference>
<dbReference type="SUPFAM" id="SSF55031">
    <property type="entry name" value="Bacterial exopeptidase dimerisation domain"/>
    <property type="match status" value="1"/>
</dbReference>
<feature type="binding site" evidence="3">
    <location>
        <position position="418"/>
    </location>
    <ligand>
        <name>Zn(2+)</name>
        <dbReference type="ChEBI" id="CHEBI:29105"/>
        <label>2</label>
    </ligand>
</feature>
<evidence type="ECO:0000313" key="5">
    <source>
        <dbReference type="EMBL" id="TDD56492.1"/>
    </source>
</evidence>
<evidence type="ECO:0000313" key="6">
    <source>
        <dbReference type="Proteomes" id="UP000295302"/>
    </source>
</evidence>
<sequence length="445" mass="47597">MPSGRHQEAVRGRVSDLSVIEESISILQDPPDGKDSVNMDIDPQKMARYVEELGKLGELPDGGMTRFQYDAAWAQAQDLVARWMREAGLRVRRDAVGNVFGRLPGADDSSTILTGSHIDTVPEGGKYDGALGVLAGLAALEALAARGERPRTSLEVVSLCEEESSRYQANFFGSRAMLGLVGPDEPATLKDADGVSMAEAMTAVGLDPSAVATAKRDDIAAFVELHIEQGKVLETAGTDVGVVEVITGLVWEEVVVTGRQDHAGGTPMDARLDAVQAAAEISTAITRHVAEADKAGRVTFGRWDVRPGWPSIVPGEVVFSMDLRHTVAEDLRARADEAHRIAATIAAGRGVEVTFERLKDETPTVMDARLREVLTQAAADRGATSMDLPSGAGHDSQLMGEHVPTAMLFVPSVEGRSHCKEEYTRPEDCVRGASVLATALHRLAF</sequence>
<dbReference type="AlphaFoldDB" id="A0A4R4ZIM0"/>
<dbReference type="SUPFAM" id="SSF53187">
    <property type="entry name" value="Zn-dependent exopeptidases"/>
    <property type="match status" value="1"/>
</dbReference>
<dbReference type="Gene3D" id="3.30.70.360">
    <property type="match status" value="1"/>
</dbReference>
<dbReference type="Pfam" id="PF01546">
    <property type="entry name" value="Peptidase_M20"/>
    <property type="match status" value="1"/>
</dbReference>
<comment type="similarity">
    <text evidence="1">Belongs to the peptidase M20 family.</text>
</comment>
<protein>
    <submittedName>
        <fullName evidence="5">Zn-dependent hydrolase</fullName>
    </submittedName>
</protein>
<gene>
    <name evidence="5" type="ORF">E1286_02375</name>
</gene>
<evidence type="ECO:0000256" key="3">
    <source>
        <dbReference type="PIRSR" id="PIRSR001235-1"/>
    </source>
</evidence>
<feature type="binding site" evidence="3">
    <location>
        <position position="128"/>
    </location>
    <ligand>
        <name>Zn(2+)</name>
        <dbReference type="ChEBI" id="CHEBI:29105"/>
        <label>2</label>
    </ligand>
</feature>
<dbReference type="GO" id="GO:0046872">
    <property type="term" value="F:metal ion binding"/>
    <property type="evidence" value="ECO:0007669"/>
    <property type="project" value="UniProtKB-KW"/>
</dbReference>
<evidence type="ECO:0000256" key="1">
    <source>
        <dbReference type="ARBA" id="ARBA00006153"/>
    </source>
</evidence>
<accession>A0A4R4ZIM0</accession>
<dbReference type="PIRSF" id="PIRSF001235">
    <property type="entry name" value="Amidase_carbamoylase"/>
    <property type="match status" value="1"/>
</dbReference>
<name>A0A4R4ZIM0_9ACTN</name>
<dbReference type="GO" id="GO:0016813">
    <property type="term" value="F:hydrolase activity, acting on carbon-nitrogen (but not peptide) bonds, in linear amidines"/>
    <property type="evidence" value="ECO:0007669"/>
    <property type="project" value="InterPro"/>
</dbReference>
<keyword evidence="3" id="KW-0479">Metal-binding</keyword>
<dbReference type="NCBIfam" id="NF006771">
    <property type="entry name" value="PRK09290.1-5"/>
    <property type="match status" value="1"/>
</dbReference>
<dbReference type="InterPro" id="IPR010158">
    <property type="entry name" value="Amidase_Cbmase"/>
</dbReference>
<feature type="binding site" evidence="3">
    <location>
        <position position="163"/>
    </location>
    <ligand>
        <name>Zn(2+)</name>
        <dbReference type="ChEBI" id="CHEBI:29105"/>
        <label>2</label>
    </ligand>
</feature>
<dbReference type="NCBIfam" id="TIGR01879">
    <property type="entry name" value="hydantase"/>
    <property type="match status" value="1"/>
</dbReference>
<keyword evidence="6" id="KW-1185">Reference proteome</keyword>
<dbReference type="PANTHER" id="PTHR32494:SF5">
    <property type="entry name" value="ALLANTOATE AMIDOHYDROLASE"/>
    <property type="match status" value="1"/>
</dbReference>
<dbReference type="InterPro" id="IPR036264">
    <property type="entry name" value="Bact_exopeptidase_dim_dom"/>
</dbReference>
<feature type="binding site" evidence="3">
    <location>
        <position position="117"/>
    </location>
    <ligand>
        <name>Zn(2+)</name>
        <dbReference type="ChEBI" id="CHEBI:29105"/>
        <label>1</label>
    </ligand>
</feature>
<feature type="binding site" evidence="3">
    <location>
        <position position="128"/>
    </location>
    <ligand>
        <name>Zn(2+)</name>
        <dbReference type="ChEBI" id="CHEBI:29105"/>
        <label>1</label>
    </ligand>
</feature>
<feature type="domain" description="Peptidase M20 dimerisation" evidence="4">
    <location>
        <begin position="248"/>
        <end position="345"/>
    </location>
</feature>
<dbReference type="InterPro" id="IPR011650">
    <property type="entry name" value="Peptidase_M20_dimer"/>
</dbReference>
<proteinExistence type="inferred from homology"/>
<evidence type="ECO:0000259" key="4">
    <source>
        <dbReference type="Pfam" id="PF07687"/>
    </source>
</evidence>
<dbReference type="CDD" id="cd03884">
    <property type="entry name" value="M20_bAS"/>
    <property type="match status" value="1"/>
</dbReference>